<dbReference type="InterPro" id="IPR001841">
    <property type="entry name" value="Znf_RING"/>
</dbReference>
<dbReference type="GO" id="GO:0043022">
    <property type="term" value="F:ribosome binding"/>
    <property type="evidence" value="ECO:0007669"/>
    <property type="project" value="TreeGrafter"/>
</dbReference>
<dbReference type="OMA" id="HTTCHKC"/>
<dbReference type="GO" id="GO:1990116">
    <property type="term" value="P:ribosome-associated ubiquitin-dependent protein catabolic process"/>
    <property type="evidence" value="ECO:0007669"/>
    <property type="project" value="EnsemblFungi"/>
</dbReference>
<dbReference type="InterPro" id="IPR044288">
    <property type="entry name" value="ZNF598/HEL2"/>
</dbReference>
<dbReference type="AlphaFoldDB" id="C4QYV6"/>
<feature type="domain" description="RING-type" evidence="3">
    <location>
        <begin position="52"/>
        <end position="92"/>
    </location>
</feature>
<dbReference type="GO" id="GO:0061157">
    <property type="term" value="P:mRNA destabilization"/>
    <property type="evidence" value="ECO:0007669"/>
    <property type="project" value="EnsemblFungi"/>
</dbReference>
<dbReference type="GO" id="GO:0070181">
    <property type="term" value="F:small ribosomal subunit rRNA binding"/>
    <property type="evidence" value="ECO:0007669"/>
    <property type="project" value="EnsemblFungi"/>
</dbReference>
<dbReference type="GO" id="GO:0070534">
    <property type="term" value="P:protein K63-linked ubiquitination"/>
    <property type="evidence" value="ECO:0007669"/>
    <property type="project" value="EnsemblFungi"/>
</dbReference>
<dbReference type="Gene3D" id="3.30.40.10">
    <property type="entry name" value="Zinc/RING finger domain, C3HC4 (zinc finger)"/>
    <property type="match status" value="1"/>
</dbReference>
<dbReference type="GO" id="GO:0070966">
    <property type="term" value="P:nuclear-transcribed mRNA catabolic process, no-go decay"/>
    <property type="evidence" value="ECO:0007669"/>
    <property type="project" value="EnsemblFungi"/>
</dbReference>
<dbReference type="KEGG" id="ppa:PAS_chr1-4_0573"/>
<accession>C4QYV6</accession>
<dbReference type="Pfam" id="PF25447">
    <property type="entry name" value="RING_ZNF598"/>
    <property type="match status" value="1"/>
</dbReference>
<evidence type="ECO:0000313" key="4">
    <source>
        <dbReference type="EMBL" id="CAY68430.1"/>
    </source>
</evidence>
<dbReference type="RefSeq" id="XP_002490710.1">
    <property type="nucleotide sequence ID" value="XM_002490665.1"/>
</dbReference>
<evidence type="ECO:0000259" key="3">
    <source>
        <dbReference type="PROSITE" id="PS50089"/>
    </source>
</evidence>
<dbReference type="EMBL" id="FN392319">
    <property type="protein sequence ID" value="CAY68430.1"/>
    <property type="molecule type" value="Genomic_DNA"/>
</dbReference>
<dbReference type="HOGENOM" id="CLU_008515_2_0_1"/>
<dbReference type="SMART" id="SM00355">
    <property type="entry name" value="ZnF_C2H2"/>
    <property type="match status" value="4"/>
</dbReference>
<dbReference type="FunCoup" id="C4QYV6">
    <property type="interactions" value="85"/>
</dbReference>
<dbReference type="SUPFAM" id="SSF57850">
    <property type="entry name" value="RING/U-box"/>
    <property type="match status" value="1"/>
</dbReference>
<dbReference type="Proteomes" id="UP000000314">
    <property type="component" value="Chromosome 1"/>
</dbReference>
<dbReference type="InterPro" id="IPR013083">
    <property type="entry name" value="Znf_RING/FYVE/PHD"/>
</dbReference>
<dbReference type="GeneID" id="8197704"/>
<dbReference type="InterPro" id="IPR013087">
    <property type="entry name" value="Znf_C2H2_type"/>
</dbReference>
<dbReference type="InterPro" id="IPR057634">
    <property type="entry name" value="PAH_ZNF598/HEL2"/>
</dbReference>
<dbReference type="PANTHER" id="PTHR22938">
    <property type="entry name" value="ZINC FINGER PROTEIN 598"/>
    <property type="match status" value="1"/>
</dbReference>
<dbReference type="OrthoDB" id="3838338at2759"/>
<evidence type="ECO:0000313" key="5">
    <source>
        <dbReference type="Proteomes" id="UP000000314"/>
    </source>
</evidence>
<dbReference type="Pfam" id="PF23230">
    <property type="entry name" value="zf-C2H2_13"/>
    <property type="match status" value="1"/>
</dbReference>
<dbReference type="GO" id="GO:0061630">
    <property type="term" value="F:ubiquitin protein ligase activity"/>
    <property type="evidence" value="ECO:0007669"/>
    <property type="project" value="EnsemblFungi"/>
</dbReference>
<protein>
    <submittedName>
        <fullName evidence="4">Zinc finger protein</fullName>
    </submittedName>
</protein>
<dbReference type="GO" id="GO:0070651">
    <property type="term" value="P:nonfunctional rRNA decay"/>
    <property type="evidence" value="ECO:0007669"/>
    <property type="project" value="EnsemblFungi"/>
</dbReference>
<keyword evidence="5" id="KW-1185">Reference proteome</keyword>
<proteinExistence type="predicted"/>
<dbReference type="PROSITE" id="PS50089">
    <property type="entry name" value="ZF_RING_2"/>
    <property type="match status" value="1"/>
</dbReference>
<sequence>MSETSKRRGGRPPRKAKSDDSGKEKIKWTRNTTQGLQSKEDAVENEDKRTTCIICANPIVYGSITTCNHLTCNKCSIRQRALYKKNQCLVCRSENESVIVTADYQLKPIFDDYKPQDFIPNDNKLGMKFTSEEAAGATLDLLKLTCPLNSCKESKEYGSFKKLNQHCREAHDRQFCLICANFKHAFPSELKLYTQKKLQTHQVSGDEIGFKGHPVCMLCPNKHFYSDDELYAHLREKHEKCHVCNELDPTNPQYFRDYDQLFNHFNEVHFPCNVQECLDQKFVVFKDEFDLQAHMISEHPMLVGNRKTLNLFGGSNSKSVTTPHNNNKFRSQLSTLPSQATAHDVKRTRFEERARHYIHYDSAKFDEFITVNEAYDAGHLTAQNLLSRYNELFKFQKPEEINLLIYDLSELYPKNSSKAIDLVQLNAAHDRETEFNQKYPSLNNTDLFTPHGWGNNPIRANKKGVLSEQRFPKPAKSTLSTPTAFPSIQSARTKQKPKPKTFGLDPEKFPALPQNTTKKYPRVRPVENGPGQWGSSPAMSASSSLNSSANSSFVDLNSLDAALTDKKDKRKKKQILFKVGI</sequence>
<keyword evidence="1" id="KW-0862">Zinc</keyword>
<dbReference type="GO" id="GO:0022626">
    <property type="term" value="C:cytosolic ribosome"/>
    <property type="evidence" value="ECO:0007669"/>
    <property type="project" value="EnsemblFungi"/>
</dbReference>
<dbReference type="STRING" id="644223.C4QYV6"/>
<dbReference type="PANTHER" id="PTHR22938:SF0">
    <property type="entry name" value="E3 UBIQUITIN-PROTEIN LIGASE ZNF598"/>
    <property type="match status" value="1"/>
</dbReference>
<dbReference type="eggNOG" id="KOG2231">
    <property type="taxonomic scope" value="Eukaryota"/>
</dbReference>
<dbReference type="GO" id="GO:0008270">
    <property type="term" value="F:zinc ion binding"/>
    <property type="evidence" value="ECO:0007669"/>
    <property type="project" value="UniProtKB-KW"/>
</dbReference>
<evidence type="ECO:0000256" key="2">
    <source>
        <dbReference type="SAM" id="MobiDB-lite"/>
    </source>
</evidence>
<dbReference type="GO" id="GO:0036205">
    <property type="term" value="P:histone catabolic process"/>
    <property type="evidence" value="ECO:0007669"/>
    <property type="project" value="EnsemblFungi"/>
</dbReference>
<feature type="region of interest" description="Disordered" evidence="2">
    <location>
        <begin position="467"/>
        <end position="550"/>
    </location>
</feature>
<feature type="compositionally biased region" description="Basic and acidic residues" evidence="2">
    <location>
        <begin position="16"/>
        <end position="27"/>
    </location>
</feature>
<dbReference type="Pfam" id="PF23202">
    <property type="entry name" value="PAH_ZNF598"/>
    <property type="match status" value="1"/>
</dbReference>
<dbReference type="InterPro" id="IPR056437">
    <property type="entry name" value="Znf-C2H2_ZNF598/HEL2"/>
</dbReference>
<keyword evidence="1" id="KW-0479">Metal-binding</keyword>
<gene>
    <name evidence="4" type="ordered locus">PAS_chr1-4_0573</name>
</gene>
<feature type="compositionally biased region" description="Low complexity" evidence="2">
    <location>
        <begin position="535"/>
        <end position="550"/>
    </location>
</feature>
<feature type="compositionally biased region" description="Polar residues" evidence="2">
    <location>
        <begin position="477"/>
        <end position="492"/>
    </location>
</feature>
<name>C4QYV6_KOMPG</name>
<dbReference type="InParanoid" id="C4QYV6"/>
<evidence type="ECO:0000256" key="1">
    <source>
        <dbReference type="PROSITE-ProRule" id="PRU00175"/>
    </source>
</evidence>
<dbReference type="GO" id="GO:0170011">
    <property type="term" value="F:stalled ribosome sensor activity"/>
    <property type="evidence" value="ECO:0007669"/>
    <property type="project" value="EnsemblFungi"/>
</dbReference>
<organism evidence="4 5">
    <name type="scientific">Komagataella phaffii (strain GS115 / ATCC 20864)</name>
    <name type="common">Yeast</name>
    <name type="synonym">Pichia pastoris</name>
    <dbReference type="NCBI Taxonomy" id="644223"/>
    <lineage>
        <taxon>Eukaryota</taxon>
        <taxon>Fungi</taxon>
        <taxon>Dikarya</taxon>
        <taxon>Ascomycota</taxon>
        <taxon>Saccharomycotina</taxon>
        <taxon>Pichiomycetes</taxon>
        <taxon>Pichiales</taxon>
        <taxon>Pichiaceae</taxon>
        <taxon>Komagataella</taxon>
    </lineage>
</organism>
<dbReference type="GO" id="GO:0072344">
    <property type="term" value="P:rescue of stalled ribosome"/>
    <property type="evidence" value="ECO:0007669"/>
    <property type="project" value="EnsemblFungi"/>
</dbReference>
<keyword evidence="1" id="KW-0863">Zinc-finger</keyword>
<feature type="region of interest" description="Disordered" evidence="2">
    <location>
        <begin position="1"/>
        <end position="42"/>
    </location>
</feature>
<reference evidence="4 5" key="1">
    <citation type="journal article" date="2009" name="Nat. Biotechnol.">
        <title>Genome sequence of the recombinant protein production host Pichia pastoris.</title>
        <authorList>
            <person name="De Schutter K."/>
            <person name="Lin Y.C."/>
            <person name="Tiels P."/>
            <person name="Van Hecke A."/>
            <person name="Glinka S."/>
            <person name="Weber-Lehmann J."/>
            <person name="Rouze P."/>
            <person name="Van de Peer Y."/>
            <person name="Callewaert N."/>
        </authorList>
    </citation>
    <scope>NUCLEOTIDE SEQUENCE [LARGE SCALE GENOMIC DNA]</scope>
    <source>
        <strain evidence="5">GS115 / ATCC 20864</strain>
    </source>
</reference>